<dbReference type="OrthoDB" id="37575at2"/>
<proteinExistence type="inferred from homology"/>
<evidence type="ECO:0000313" key="3">
    <source>
        <dbReference type="Proteomes" id="UP000199103"/>
    </source>
</evidence>
<evidence type="ECO:0000313" key="2">
    <source>
        <dbReference type="EMBL" id="SDS40284.1"/>
    </source>
</evidence>
<dbReference type="SUPFAM" id="SSF46785">
    <property type="entry name" value="Winged helix' DNA-binding domain"/>
    <property type="match status" value="1"/>
</dbReference>
<keyword evidence="2" id="KW-0808">Transferase</keyword>
<dbReference type="RefSeq" id="WP_091523192.1">
    <property type="nucleotide sequence ID" value="NZ_LT629772.1"/>
</dbReference>
<dbReference type="Gene3D" id="3.30.420.40">
    <property type="match status" value="2"/>
</dbReference>
<keyword evidence="3" id="KW-1185">Reference proteome</keyword>
<accession>A0A1H1RX30</accession>
<dbReference type="InterPro" id="IPR036388">
    <property type="entry name" value="WH-like_DNA-bd_sf"/>
</dbReference>
<dbReference type="InterPro" id="IPR000600">
    <property type="entry name" value="ROK"/>
</dbReference>
<evidence type="ECO:0000256" key="1">
    <source>
        <dbReference type="ARBA" id="ARBA00006479"/>
    </source>
</evidence>
<protein>
    <submittedName>
        <fullName evidence="2">Sugar kinase of the NBD/HSP70 family, may contain an N-terminal HTH domain</fullName>
    </submittedName>
</protein>
<dbReference type="GO" id="GO:0006355">
    <property type="term" value="P:regulation of DNA-templated transcription"/>
    <property type="evidence" value="ECO:0007669"/>
    <property type="project" value="InterPro"/>
</dbReference>
<name>A0A1H1RX30_9ACTN</name>
<dbReference type="EMBL" id="LT629772">
    <property type="protein sequence ID" value="SDS40284.1"/>
    <property type="molecule type" value="Genomic_DNA"/>
</dbReference>
<gene>
    <name evidence="2" type="ORF">SAMN04489812_1802</name>
</gene>
<dbReference type="PANTHER" id="PTHR18964:SF149">
    <property type="entry name" value="BIFUNCTIONAL UDP-N-ACETYLGLUCOSAMINE 2-EPIMERASE_N-ACETYLMANNOSAMINE KINASE"/>
    <property type="match status" value="1"/>
</dbReference>
<keyword evidence="2" id="KW-0418">Kinase</keyword>
<dbReference type="Gene3D" id="1.10.10.10">
    <property type="entry name" value="Winged helix-like DNA-binding domain superfamily/Winged helix DNA-binding domain"/>
    <property type="match status" value="1"/>
</dbReference>
<sequence>MPPPQSRSLSRSAVLTVLMSGRQLERNQIVERTGLSRATVFRAVDELRNQGSVRDVTLPAPAGRGRPPVGVQLVSDAGQVCGVDLGGTNCRFVVADLLGRAIRVDRQRTPRERAAPALARWILDRIRQLSDGTVPAAIAVGLPGALSGDASQVFGSQNLPQIVGTTFISSLVDEAPAPVVVENDSNLALTGELRYGALAREATVSLVAIGTGLGTAAAIGGSVLRADDGRLGEFGRLNMPGSKLRLRDLVSGAGLIRYAQECGVDLADPRELFAAPERYPGLHRQVVDALVHLVAIVALAYEPRSILLTGGLTQGFDRALINRVASDATEIVGVPIDLAHSSLGDNSGLYGAMAAALNRAYTGLGISSADLGRVEVDRVAVTDSVAVLNRSAADGG</sequence>
<organism evidence="2 3">
    <name type="scientific">Microlunatus soli</name>
    <dbReference type="NCBI Taxonomy" id="630515"/>
    <lineage>
        <taxon>Bacteria</taxon>
        <taxon>Bacillati</taxon>
        <taxon>Actinomycetota</taxon>
        <taxon>Actinomycetes</taxon>
        <taxon>Propionibacteriales</taxon>
        <taxon>Propionibacteriaceae</taxon>
        <taxon>Microlunatus</taxon>
    </lineage>
</organism>
<dbReference type="PANTHER" id="PTHR18964">
    <property type="entry name" value="ROK (REPRESSOR, ORF, KINASE) FAMILY"/>
    <property type="match status" value="1"/>
</dbReference>
<dbReference type="InterPro" id="IPR036390">
    <property type="entry name" value="WH_DNA-bd_sf"/>
</dbReference>
<reference evidence="2 3" key="1">
    <citation type="submission" date="2016-10" db="EMBL/GenBank/DDBJ databases">
        <authorList>
            <person name="de Groot N.N."/>
        </authorList>
    </citation>
    <scope>NUCLEOTIDE SEQUENCE [LARGE SCALE GENOMIC DNA]</scope>
    <source>
        <strain evidence="2 3">DSM 21800</strain>
    </source>
</reference>
<dbReference type="AlphaFoldDB" id="A0A1H1RX30"/>
<dbReference type="GO" id="GO:0003677">
    <property type="term" value="F:DNA binding"/>
    <property type="evidence" value="ECO:0007669"/>
    <property type="project" value="InterPro"/>
</dbReference>
<dbReference type="InterPro" id="IPR043129">
    <property type="entry name" value="ATPase_NBD"/>
</dbReference>
<dbReference type="STRING" id="630515.SAMN04489812_1802"/>
<dbReference type="Pfam" id="PF00480">
    <property type="entry name" value="ROK"/>
    <property type="match status" value="1"/>
</dbReference>
<dbReference type="SUPFAM" id="SSF53067">
    <property type="entry name" value="Actin-like ATPase domain"/>
    <property type="match status" value="1"/>
</dbReference>
<dbReference type="Proteomes" id="UP000199103">
    <property type="component" value="Chromosome I"/>
</dbReference>
<comment type="similarity">
    <text evidence="1">Belongs to the ROK (NagC/XylR) family.</text>
</comment>
<dbReference type="GO" id="GO:0016301">
    <property type="term" value="F:kinase activity"/>
    <property type="evidence" value="ECO:0007669"/>
    <property type="project" value="UniProtKB-KW"/>
</dbReference>